<dbReference type="InterPro" id="IPR008972">
    <property type="entry name" value="Cupredoxin"/>
</dbReference>
<proteinExistence type="predicted"/>
<evidence type="ECO:0000313" key="3">
    <source>
        <dbReference type="Proteomes" id="UP000466517"/>
    </source>
</evidence>
<dbReference type="AlphaFoldDB" id="A0A7I7XNY3"/>
<feature type="compositionally biased region" description="Polar residues" evidence="1">
    <location>
        <begin position="58"/>
        <end position="71"/>
    </location>
</feature>
<name>A0A7I7XNY3_9MYCO</name>
<evidence type="ECO:0000256" key="1">
    <source>
        <dbReference type="SAM" id="MobiDB-lite"/>
    </source>
</evidence>
<gene>
    <name evidence="2" type="ORF">MMAD_52560</name>
</gene>
<organism evidence="2 3">
    <name type="scientific">Mycolicibacterium madagascariense</name>
    <dbReference type="NCBI Taxonomy" id="212765"/>
    <lineage>
        <taxon>Bacteria</taxon>
        <taxon>Bacillati</taxon>
        <taxon>Actinomycetota</taxon>
        <taxon>Actinomycetes</taxon>
        <taxon>Mycobacteriales</taxon>
        <taxon>Mycobacteriaceae</taxon>
        <taxon>Mycolicibacterium</taxon>
    </lineage>
</organism>
<dbReference type="KEGG" id="mmag:MMAD_52560"/>
<dbReference type="Gene3D" id="2.60.40.420">
    <property type="entry name" value="Cupredoxins - blue copper proteins"/>
    <property type="match status" value="1"/>
</dbReference>
<dbReference type="EMBL" id="AP022610">
    <property type="protein sequence ID" value="BBZ30961.1"/>
    <property type="molecule type" value="Genomic_DNA"/>
</dbReference>
<keyword evidence="3" id="KW-1185">Reference proteome</keyword>
<protein>
    <recommendedName>
        <fullName evidence="4">EfeO-type cupredoxin-like domain-containing protein</fullName>
    </recommendedName>
</protein>
<evidence type="ECO:0000313" key="2">
    <source>
        <dbReference type="EMBL" id="BBZ30961.1"/>
    </source>
</evidence>
<feature type="compositionally biased region" description="Low complexity" evidence="1">
    <location>
        <begin position="45"/>
        <end position="57"/>
    </location>
</feature>
<sequence length="159" mass="16728">MTRISVRIAPRPTMMFTVMTTNSRTLVALTAAALLVAGCGSNDSGGAVSTSSAAAPSNTGVPQMSDQQSPTERVVVDVTIKDGTVTPTNEQVKAKVGEPIVFAINSDAADQLHVHSNPEHEFTVAAKPNQMFQFTVTVPGNVDVELHGLNRTIATLQVQ</sequence>
<dbReference type="SUPFAM" id="SSF49503">
    <property type="entry name" value="Cupredoxins"/>
    <property type="match status" value="1"/>
</dbReference>
<dbReference type="Proteomes" id="UP000466517">
    <property type="component" value="Chromosome"/>
</dbReference>
<accession>A0A7I7XNY3</accession>
<reference evidence="2 3" key="1">
    <citation type="journal article" date="2019" name="Emerg. Microbes Infect.">
        <title>Comprehensive subspecies identification of 175 nontuberculous mycobacteria species based on 7547 genomic profiles.</title>
        <authorList>
            <person name="Matsumoto Y."/>
            <person name="Kinjo T."/>
            <person name="Motooka D."/>
            <person name="Nabeya D."/>
            <person name="Jung N."/>
            <person name="Uechi K."/>
            <person name="Horii T."/>
            <person name="Iida T."/>
            <person name="Fujita J."/>
            <person name="Nakamura S."/>
        </authorList>
    </citation>
    <scope>NUCLEOTIDE SEQUENCE [LARGE SCALE GENOMIC DNA]</scope>
    <source>
        <strain evidence="2 3">JCM 13574</strain>
    </source>
</reference>
<evidence type="ECO:0008006" key="4">
    <source>
        <dbReference type="Google" id="ProtNLM"/>
    </source>
</evidence>
<feature type="region of interest" description="Disordered" evidence="1">
    <location>
        <begin position="45"/>
        <end position="71"/>
    </location>
</feature>